<geneLocation type="plasmid" evidence="1 2">
    <name>pCC829_1</name>
</geneLocation>
<name>A0ABY3R0M5_9BRAD</name>
<gene>
    <name evidence="1" type="ORF">BjapCC829_46250</name>
</gene>
<dbReference type="RefSeq" id="WP_231145700.1">
    <property type="nucleotide sequence ID" value="NZ_CP088101.1"/>
</dbReference>
<reference evidence="1" key="1">
    <citation type="submission" date="2021-11" db="EMBL/GenBank/DDBJ databases">
        <title>Australian commercial rhizobial inoculants.</title>
        <authorList>
            <person name="Kohlmeier M.G."/>
            <person name="O'Hara G.W."/>
            <person name="Colombi E."/>
            <person name="Ramsay J.P."/>
            <person name="Terpolilli J."/>
        </authorList>
    </citation>
    <scope>NUCLEOTIDE SEQUENCE</scope>
    <source>
        <strain evidence="1">CC829</strain>
        <plasmid evidence="1">pCC829_1</plasmid>
    </source>
</reference>
<organism evidence="1 2">
    <name type="scientific">Bradyrhizobium barranii</name>
    <dbReference type="NCBI Taxonomy" id="2992140"/>
    <lineage>
        <taxon>Bacteria</taxon>
        <taxon>Pseudomonadati</taxon>
        <taxon>Pseudomonadota</taxon>
        <taxon>Alphaproteobacteria</taxon>
        <taxon>Hyphomicrobiales</taxon>
        <taxon>Nitrobacteraceae</taxon>
        <taxon>Bradyrhizobium</taxon>
    </lineage>
</organism>
<evidence type="ECO:0000313" key="2">
    <source>
        <dbReference type="Proteomes" id="UP001430990"/>
    </source>
</evidence>
<dbReference type="Proteomes" id="UP001430990">
    <property type="component" value="Plasmid pCC829_1"/>
</dbReference>
<protein>
    <submittedName>
        <fullName evidence="1">Uncharacterized protein</fullName>
    </submittedName>
</protein>
<dbReference type="EMBL" id="CP088101">
    <property type="protein sequence ID" value="UFW91830.1"/>
    <property type="molecule type" value="Genomic_DNA"/>
</dbReference>
<sequence length="73" mass="8180">MVVTLGDRRQLVHVLLTRLRYAVQIEEELLVAAWRGHKDMPGFTDADICEAVNDAPWNYHAGAGADNFGLICR</sequence>
<keyword evidence="2" id="KW-1185">Reference proteome</keyword>
<accession>A0ABY3R0M5</accession>
<keyword evidence="1" id="KW-0614">Plasmid</keyword>
<proteinExistence type="predicted"/>
<evidence type="ECO:0000313" key="1">
    <source>
        <dbReference type="EMBL" id="UFW91830.1"/>
    </source>
</evidence>